<evidence type="ECO:0000256" key="2">
    <source>
        <dbReference type="ARBA" id="ARBA00023242"/>
    </source>
</evidence>
<dbReference type="GO" id="GO:0005730">
    <property type="term" value="C:nucleolus"/>
    <property type="evidence" value="ECO:0007669"/>
    <property type="project" value="UniProtKB-SubCell"/>
</dbReference>
<feature type="compositionally biased region" description="Basic residues" evidence="3">
    <location>
        <begin position="179"/>
        <end position="196"/>
    </location>
</feature>
<evidence type="ECO:0000313" key="7">
    <source>
        <dbReference type="Proteomes" id="UP001152523"/>
    </source>
</evidence>
<sequence length="196" mass="22693">MAEPKPLIGLTWEPKLPGLPVADKQKSHHSDPLETSTALYMPRSELVDGLFVPPRDPKKLSLLRRKEVKDTAGKSWFDMPAPTLTPELKRDLQLLKMRDAFDPKRHYKKGSSKSKELPKYFQVGVVVEPASEFYSSRLSKKERKATLADELISDSKLAQYRKRKVREIEEQKRPGVVSKWKHQGKHSRKRAKQRRQ</sequence>
<evidence type="ECO:0000256" key="1">
    <source>
        <dbReference type="ARBA" id="ARBA00004604"/>
    </source>
</evidence>
<dbReference type="PANTHER" id="PTHR21686">
    <property type="entry name" value="DEOXYNUCLEOTIDYLTRANSFERASE TERMINAL-INTERACTING PROTEIN 2"/>
    <property type="match status" value="1"/>
</dbReference>
<evidence type="ECO:0000313" key="6">
    <source>
        <dbReference type="EMBL" id="CAH9129589.1"/>
    </source>
</evidence>
<dbReference type="EMBL" id="CAMAPF010000233">
    <property type="protein sequence ID" value="CAH9114895.1"/>
    <property type="molecule type" value="Genomic_DNA"/>
</dbReference>
<keyword evidence="2" id="KW-0539">Nucleus</keyword>
<protein>
    <recommendedName>
        <fullName evidence="4">Fcf2 pre-rRNA processing C-terminal domain-containing protein</fullName>
    </recommendedName>
</protein>
<feature type="region of interest" description="Disordered" evidence="3">
    <location>
        <begin position="171"/>
        <end position="196"/>
    </location>
</feature>
<dbReference type="AlphaFoldDB" id="A0AAV0F2H4"/>
<feature type="region of interest" description="Disordered" evidence="3">
    <location>
        <begin position="1"/>
        <end position="36"/>
    </location>
</feature>
<dbReference type="GO" id="GO:0003723">
    <property type="term" value="F:RNA binding"/>
    <property type="evidence" value="ECO:0007669"/>
    <property type="project" value="TreeGrafter"/>
</dbReference>
<dbReference type="PANTHER" id="PTHR21686:SF12">
    <property type="entry name" value="DEOXYNUCLEOTIDYLTRANSFERASE TERMINAL-INTERACTING PROTEIN 2"/>
    <property type="match status" value="1"/>
</dbReference>
<feature type="domain" description="Fcf2 pre-rRNA processing C-terminal" evidence="4">
    <location>
        <begin position="69"/>
        <end position="164"/>
    </location>
</feature>
<keyword evidence="7" id="KW-1185">Reference proteome</keyword>
<reference evidence="6" key="1">
    <citation type="submission" date="2022-07" db="EMBL/GenBank/DDBJ databases">
        <authorList>
            <person name="Macas J."/>
            <person name="Novak P."/>
            <person name="Neumann P."/>
        </authorList>
    </citation>
    <scope>NUCLEOTIDE SEQUENCE</scope>
</reference>
<dbReference type="InterPro" id="IPR014810">
    <property type="entry name" value="Fcf2_C"/>
</dbReference>
<feature type="compositionally biased region" description="Basic and acidic residues" evidence="3">
    <location>
        <begin position="23"/>
        <end position="32"/>
    </location>
</feature>
<organism evidence="6 7">
    <name type="scientific">Cuscuta epithymum</name>
    <dbReference type="NCBI Taxonomy" id="186058"/>
    <lineage>
        <taxon>Eukaryota</taxon>
        <taxon>Viridiplantae</taxon>
        <taxon>Streptophyta</taxon>
        <taxon>Embryophyta</taxon>
        <taxon>Tracheophyta</taxon>
        <taxon>Spermatophyta</taxon>
        <taxon>Magnoliopsida</taxon>
        <taxon>eudicotyledons</taxon>
        <taxon>Gunneridae</taxon>
        <taxon>Pentapetalae</taxon>
        <taxon>asterids</taxon>
        <taxon>lamiids</taxon>
        <taxon>Solanales</taxon>
        <taxon>Convolvulaceae</taxon>
        <taxon>Cuscuteae</taxon>
        <taxon>Cuscuta</taxon>
        <taxon>Cuscuta subgen. Cuscuta</taxon>
    </lineage>
</organism>
<evidence type="ECO:0000256" key="3">
    <source>
        <dbReference type="SAM" id="MobiDB-lite"/>
    </source>
</evidence>
<dbReference type="EMBL" id="CAMAPF010000956">
    <property type="protein sequence ID" value="CAH9129589.1"/>
    <property type="molecule type" value="Genomic_DNA"/>
</dbReference>
<gene>
    <name evidence="5" type="ORF">CEPIT_LOCUS20888</name>
    <name evidence="6" type="ORF">CEPIT_LOCUS29970</name>
</gene>
<dbReference type="InterPro" id="IPR039883">
    <property type="entry name" value="Fcf2/DNTTIP2"/>
</dbReference>
<comment type="caution">
    <text evidence="6">The sequence shown here is derived from an EMBL/GenBank/DDBJ whole genome shotgun (WGS) entry which is preliminary data.</text>
</comment>
<dbReference type="GO" id="GO:0006396">
    <property type="term" value="P:RNA processing"/>
    <property type="evidence" value="ECO:0007669"/>
    <property type="project" value="TreeGrafter"/>
</dbReference>
<dbReference type="Proteomes" id="UP001152523">
    <property type="component" value="Unassembled WGS sequence"/>
</dbReference>
<evidence type="ECO:0000313" key="5">
    <source>
        <dbReference type="EMBL" id="CAH9114895.1"/>
    </source>
</evidence>
<proteinExistence type="predicted"/>
<evidence type="ECO:0000259" key="4">
    <source>
        <dbReference type="Pfam" id="PF08698"/>
    </source>
</evidence>
<dbReference type="Pfam" id="PF08698">
    <property type="entry name" value="Fcf2"/>
    <property type="match status" value="1"/>
</dbReference>
<name>A0AAV0F2H4_9ASTE</name>
<comment type="subcellular location">
    <subcellularLocation>
        <location evidence="1">Nucleus</location>
        <location evidence="1">Nucleolus</location>
    </subcellularLocation>
</comment>
<accession>A0AAV0F2H4</accession>